<dbReference type="EMBL" id="JXUW01000005">
    <property type="protein sequence ID" value="KJE77355.1"/>
    <property type="molecule type" value="Genomic_DNA"/>
</dbReference>
<dbReference type="Proteomes" id="UP000032336">
    <property type="component" value="Unassembled WGS sequence"/>
</dbReference>
<sequence>MGYTIQVPSVRRLEYQASMVKPHGTGHCQDLVADRSRGRTGEVVGLDTGIYRAH</sequence>
<accession>A0A0D8FVQ6</accession>
<comment type="caution">
    <text evidence="1">The sequence shown here is derived from an EMBL/GenBank/DDBJ whole genome shotgun (WGS) entry which is preliminary data.</text>
</comment>
<evidence type="ECO:0000313" key="1">
    <source>
        <dbReference type="EMBL" id="KJE77355.1"/>
    </source>
</evidence>
<proteinExistence type="predicted"/>
<reference evidence="1 2" key="1">
    <citation type="submission" date="2015-01" db="EMBL/GenBank/DDBJ databases">
        <title>Draft genome of the acidophilic iron oxidizer Ferrimicrobium acidiphilum strain T23.</title>
        <authorList>
            <person name="Poehlein A."/>
            <person name="Eisen S."/>
            <person name="Schloemann M."/>
            <person name="Johnson B.D."/>
            <person name="Daniel R."/>
            <person name="Muehling M."/>
        </authorList>
    </citation>
    <scope>NUCLEOTIDE SEQUENCE [LARGE SCALE GENOMIC DNA]</scope>
    <source>
        <strain evidence="1 2">T23</strain>
    </source>
</reference>
<keyword evidence="2" id="KW-1185">Reference proteome</keyword>
<name>A0A0D8FVQ6_9ACTN</name>
<dbReference type="AlphaFoldDB" id="A0A0D8FVQ6"/>
<gene>
    <name evidence="1" type="ORF">FEAC_07890</name>
</gene>
<organism evidence="1 2">
    <name type="scientific">Ferrimicrobium acidiphilum DSM 19497</name>
    <dbReference type="NCBI Taxonomy" id="1121877"/>
    <lineage>
        <taxon>Bacteria</taxon>
        <taxon>Bacillati</taxon>
        <taxon>Actinomycetota</taxon>
        <taxon>Acidimicrobiia</taxon>
        <taxon>Acidimicrobiales</taxon>
        <taxon>Acidimicrobiaceae</taxon>
        <taxon>Ferrimicrobium</taxon>
    </lineage>
</organism>
<evidence type="ECO:0000313" key="2">
    <source>
        <dbReference type="Proteomes" id="UP000032336"/>
    </source>
</evidence>
<dbReference type="STRING" id="1121877.FEAC_07890"/>
<protein>
    <submittedName>
        <fullName evidence="1">Uncharacterized protein</fullName>
    </submittedName>
</protein>